<proteinExistence type="inferred from homology"/>
<feature type="transmembrane region" description="Helical" evidence="7">
    <location>
        <begin position="130"/>
        <end position="150"/>
    </location>
</feature>
<comment type="subcellular location">
    <subcellularLocation>
        <location evidence="1">Membrane</location>
        <topology evidence="1">Multi-pass membrane protein</topology>
    </subcellularLocation>
</comment>
<dbReference type="GO" id="GO:0005737">
    <property type="term" value="C:cytoplasm"/>
    <property type="evidence" value="ECO:0007669"/>
    <property type="project" value="TreeGrafter"/>
</dbReference>
<accession>A0A7S3DNH3</accession>
<protein>
    <submittedName>
        <fullName evidence="8">Uncharacterized protein</fullName>
    </submittedName>
</protein>
<dbReference type="Pfam" id="PF04117">
    <property type="entry name" value="Mpv17_PMP22"/>
    <property type="match status" value="1"/>
</dbReference>
<dbReference type="InterPro" id="IPR007248">
    <property type="entry name" value="Mpv17_PMP22"/>
</dbReference>
<evidence type="ECO:0000256" key="2">
    <source>
        <dbReference type="ARBA" id="ARBA00006824"/>
    </source>
</evidence>
<evidence type="ECO:0000256" key="1">
    <source>
        <dbReference type="ARBA" id="ARBA00004141"/>
    </source>
</evidence>
<evidence type="ECO:0000313" key="8">
    <source>
        <dbReference type="EMBL" id="CAD9961251.1"/>
    </source>
</evidence>
<reference evidence="8" key="1">
    <citation type="submission" date="2021-01" db="EMBL/GenBank/DDBJ databases">
        <authorList>
            <person name="Corre E."/>
            <person name="Pelletier E."/>
            <person name="Niang G."/>
            <person name="Scheremetjew M."/>
            <person name="Finn R."/>
            <person name="Kale V."/>
            <person name="Holt S."/>
            <person name="Cochrane G."/>
            <person name="Meng A."/>
            <person name="Brown T."/>
            <person name="Cohen L."/>
        </authorList>
    </citation>
    <scope>NUCLEOTIDE SEQUENCE</scope>
    <source>
        <strain evidence="8">CCMP125</strain>
    </source>
</reference>
<comment type="similarity">
    <text evidence="2">Belongs to the peroxisomal membrane protein PXMP2/4 family.</text>
</comment>
<keyword evidence="3 7" id="KW-0812">Transmembrane</keyword>
<keyword evidence="4 7" id="KW-1133">Transmembrane helix</keyword>
<dbReference type="PANTHER" id="PTHR11266:SF80">
    <property type="entry name" value="PEROXISOMAL MEMBRANE PROTEIN 2"/>
    <property type="match status" value="1"/>
</dbReference>
<evidence type="ECO:0000256" key="7">
    <source>
        <dbReference type="SAM" id="Phobius"/>
    </source>
</evidence>
<sequence length="450" mass="50538">MMRQRLGSLRVLRSFSTVVVVLGLLLVVVVPVESFSISRVSTTPTQTRIHPQRPLSNRALVDPTTTTRIPTSSTQLNSIESTLLWKSQQESPSRRRIPQIFGVHWYRELYRRVRHFLQSYPHNNKNQPNLLLGITAFLVMVATLISPPAYRGLARLHPWNILAFPTVQALGWYAQQLQRHPLVTKSVTAGLLGWGGDSVAQRLEGWKQPPQGRHSRQGRYDARRGGSLLVDGLLLSGPLMHFAYEWMETWWPIPSATAYWWQGWGIALTHVLADTLVLDSIFVASTLWTTGLLEGYSVRQCWWQFRQDYIPTLKAGGVTSFLVLPLELACFKCLPVSFRVLAVNFIDLIWDTVISHMAHKSRHSPPQHTPNDVGESGQVIPMTPHEPLHSSVASHLEEMTNAPSWTLPDITITKVVSESMDDNNHTAATTETPVVLVPPSNTPKGGKVVF</sequence>
<feature type="region of interest" description="Disordered" evidence="6">
    <location>
        <begin position="424"/>
        <end position="450"/>
    </location>
</feature>
<organism evidence="8">
    <name type="scientific">Entomoneis paludosa</name>
    <dbReference type="NCBI Taxonomy" id="265537"/>
    <lineage>
        <taxon>Eukaryota</taxon>
        <taxon>Sar</taxon>
        <taxon>Stramenopiles</taxon>
        <taxon>Ochrophyta</taxon>
        <taxon>Bacillariophyta</taxon>
        <taxon>Bacillariophyceae</taxon>
        <taxon>Bacillariophycidae</taxon>
        <taxon>Entomoneidaceae</taxon>
        <taxon>Entomoneis</taxon>
    </lineage>
</organism>
<dbReference type="EMBL" id="HBHT01015013">
    <property type="protein sequence ID" value="CAD9961251.1"/>
    <property type="molecule type" value="Transcribed_RNA"/>
</dbReference>
<dbReference type="GO" id="GO:0016020">
    <property type="term" value="C:membrane"/>
    <property type="evidence" value="ECO:0007669"/>
    <property type="project" value="UniProtKB-SubCell"/>
</dbReference>
<evidence type="ECO:0000256" key="5">
    <source>
        <dbReference type="ARBA" id="ARBA00023136"/>
    </source>
</evidence>
<evidence type="ECO:0000256" key="6">
    <source>
        <dbReference type="SAM" id="MobiDB-lite"/>
    </source>
</evidence>
<name>A0A7S3DNH3_9STRA</name>
<keyword evidence="5 7" id="KW-0472">Membrane</keyword>
<dbReference type="AlphaFoldDB" id="A0A7S3DNH3"/>
<evidence type="ECO:0000256" key="3">
    <source>
        <dbReference type="ARBA" id="ARBA00022692"/>
    </source>
</evidence>
<dbReference type="PANTHER" id="PTHR11266">
    <property type="entry name" value="PEROXISOMAL MEMBRANE PROTEIN 2, PXMP2 MPV17"/>
    <property type="match status" value="1"/>
</dbReference>
<gene>
    <name evidence="8" type="ORF">APAL1065_LOCUS9994</name>
</gene>
<evidence type="ECO:0000256" key="4">
    <source>
        <dbReference type="ARBA" id="ARBA00022989"/>
    </source>
</evidence>